<dbReference type="Pfam" id="PF25881">
    <property type="entry name" value="HH_YBHG"/>
    <property type="match status" value="1"/>
</dbReference>
<keyword evidence="4" id="KW-0574">Periplasm</keyword>
<feature type="domain" description="YbhG-like alpha-helical hairpin" evidence="6">
    <location>
        <begin position="83"/>
        <end position="204"/>
    </location>
</feature>
<comment type="subcellular location">
    <subcellularLocation>
        <location evidence="1">Periplasm</location>
    </subcellularLocation>
</comment>
<keyword evidence="3" id="KW-0732">Signal</keyword>
<dbReference type="Gene3D" id="2.40.50.100">
    <property type="match status" value="1"/>
</dbReference>
<comment type="similarity">
    <text evidence="2">Belongs to the UPF0194 family.</text>
</comment>
<dbReference type="PANTHER" id="PTHR32347:SF29">
    <property type="entry name" value="UPF0194 MEMBRANE PROTEIN YBHG"/>
    <property type="match status" value="1"/>
</dbReference>
<proteinExistence type="inferred from homology"/>
<dbReference type="EMBL" id="LKAQ01000004">
    <property type="protein sequence ID" value="OIQ49385.1"/>
    <property type="molecule type" value="Genomic_DNA"/>
</dbReference>
<comment type="caution">
    <text evidence="8">The sequence shown here is derived from an EMBL/GenBank/DDBJ whole genome shotgun (WGS) entry which is preliminary data.</text>
</comment>
<reference evidence="8 9" key="1">
    <citation type="submission" date="2015-09" db="EMBL/GenBank/DDBJ databases">
        <title>Genome of Desulfovibrio dechloracetivorans BerOc1, a mercury methylating strain isolated from highly hydrocarbons and metals contaminated coastal sediments.</title>
        <authorList>
            <person name="Goni Urriza M."/>
            <person name="Gassie C."/>
            <person name="Bouchez O."/>
            <person name="Klopp C."/>
            <person name="Ranchou-Peyruse A."/>
            <person name="Remy G."/>
        </authorList>
    </citation>
    <scope>NUCLEOTIDE SEQUENCE [LARGE SCALE GENOMIC DNA]</scope>
    <source>
        <strain evidence="8 9">BerOc1</strain>
    </source>
</reference>
<dbReference type="Gene3D" id="2.40.30.170">
    <property type="match status" value="1"/>
</dbReference>
<evidence type="ECO:0000256" key="3">
    <source>
        <dbReference type="ARBA" id="ARBA00022729"/>
    </source>
</evidence>
<dbReference type="InterPro" id="IPR059052">
    <property type="entry name" value="HH_YbhG-like"/>
</dbReference>
<evidence type="ECO:0000313" key="8">
    <source>
        <dbReference type="EMBL" id="OIQ49385.1"/>
    </source>
</evidence>
<evidence type="ECO:0000313" key="9">
    <source>
        <dbReference type="Proteomes" id="UP000181901"/>
    </source>
</evidence>
<name>A0A1J5NCC3_9BACT</name>
<dbReference type="RefSeq" id="WP_071544904.1">
    <property type="nucleotide sequence ID" value="NZ_LKAQ01000004.1"/>
</dbReference>
<dbReference type="InterPro" id="IPR058792">
    <property type="entry name" value="Beta-barrel_RND_2"/>
</dbReference>
<evidence type="ECO:0000259" key="6">
    <source>
        <dbReference type="Pfam" id="PF25881"/>
    </source>
</evidence>
<dbReference type="PANTHER" id="PTHR32347">
    <property type="entry name" value="EFFLUX SYSTEM COMPONENT YKNX-RELATED"/>
    <property type="match status" value="1"/>
</dbReference>
<dbReference type="Proteomes" id="UP000181901">
    <property type="component" value="Unassembled WGS sequence"/>
</dbReference>
<dbReference type="Gene3D" id="1.10.287.470">
    <property type="entry name" value="Helix hairpin bin"/>
    <property type="match status" value="1"/>
</dbReference>
<sequence>MRKVVIIILALVLLGGGGYLGYRAFCPECADTGALVLYGNVDIRQVNLAFRDSERIRDVLVEEGDVVEGGQKLAQLKTQRLEAQIKSVQAGVDAQKYMVIQLENGSRPEEIRQARAEERQALAERDLTKRTYDRQSRLLKSGANAQQDLDDALAQYDVAKARYQVAVQNRILMEKGARWEEIASAKASLNRLEADLDVLNVQLAESALYAPTKAVVRSRNLEPGDMASPQSPVFTLGVMDPKWVRTYVPETELGRIKPGMRGFAVADSWPDRRFAGWVGFISSTAEFTPRSVETPELRTSLVYEVRLNVHDPDNELRLGMPVTVHFEPTAEPAMRGGAGD</sequence>
<protein>
    <submittedName>
        <fullName evidence="8">Macrolide export protein MacA</fullName>
    </submittedName>
</protein>
<evidence type="ECO:0000256" key="2">
    <source>
        <dbReference type="ARBA" id="ARBA00010602"/>
    </source>
</evidence>
<evidence type="ECO:0000259" key="7">
    <source>
        <dbReference type="Pfam" id="PF25954"/>
    </source>
</evidence>
<keyword evidence="9" id="KW-1185">Reference proteome</keyword>
<dbReference type="InterPro" id="IPR050465">
    <property type="entry name" value="UPF0194_transport"/>
</dbReference>
<dbReference type="SUPFAM" id="SSF111369">
    <property type="entry name" value="HlyD-like secretion proteins"/>
    <property type="match status" value="1"/>
</dbReference>
<dbReference type="OrthoDB" id="9778236at2"/>
<keyword evidence="5" id="KW-0175">Coiled coil</keyword>
<organism evidence="8 9">
    <name type="scientific">Pseudodesulfovibrio hydrargyri</name>
    <dbReference type="NCBI Taxonomy" id="2125990"/>
    <lineage>
        <taxon>Bacteria</taxon>
        <taxon>Pseudomonadati</taxon>
        <taxon>Thermodesulfobacteriota</taxon>
        <taxon>Desulfovibrionia</taxon>
        <taxon>Desulfovibrionales</taxon>
        <taxon>Desulfovibrionaceae</taxon>
    </lineage>
</organism>
<gene>
    <name evidence="8" type="primary">macA_1</name>
    <name evidence="8" type="ORF">BerOc1_01310</name>
</gene>
<evidence type="ECO:0000256" key="5">
    <source>
        <dbReference type="ARBA" id="ARBA00023054"/>
    </source>
</evidence>
<feature type="domain" description="CusB-like beta-barrel" evidence="7">
    <location>
        <begin position="243"/>
        <end position="328"/>
    </location>
</feature>
<dbReference type="Pfam" id="PF25954">
    <property type="entry name" value="Beta-barrel_RND_2"/>
    <property type="match status" value="1"/>
</dbReference>
<evidence type="ECO:0000256" key="4">
    <source>
        <dbReference type="ARBA" id="ARBA00022764"/>
    </source>
</evidence>
<evidence type="ECO:0000256" key="1">
    <source>
        <dbReference type="ARBA" id="ARBA00004418"/>
    </source>
</evidence>
<dbReference type="AlphaFoldDB" id="A0A1J5NCC3"/>
<dbReference type="GO" id="GO:0042597">
    <property type="term" value="C:periplasmic space"/>
    <property type="evidence" value="ECO:0007669"/>
    <property type="project" value="UniProtKB-SubCell"/>
</dbReference>
<accession>A0A1J5NCC3</accession>